<dbReference type="EMBL" id="DYXM01000253">
    <property type="protein sequence ID" value="HJE91960.1"/>
    <property type="molecule type" value="Genomic_DNA"/>
</dbReference>
<dbReference type="InterPro" id="IPR001647">
    <property type="entry name" value="HTH_TetR"/>
</dbReference>
<feature type="domain" description="HTH tetR-type" evidence="3">
    <location>
        <begin position="10"/>
        <end position="51"/>
    </location>
</feature>
<dbReference type="InterPro" id="IPR009057">
    <property type="entry name" value="Homeodomain-like_sf"/>
</dbReference>
<evidence type="ECO:0000313" key="4">
    <source>
        <dbReference type="EMBL" id="HJE91960.1"/>
    </source>
</evidence>
<dbReference type="PROSITE" id="PS50977">
    <property type="entry name" value="HTH_TETR_2"/>
    <property type="match status" value="1"/>
</dbReference>
<sequence>MKSLRERKKSETRRRLAVAAVELLAEEGEEGVTIAAIADRAGVSTRTFHNY</sequence>
<evidence type="ECO:0000256" key="2">
    <source>
        <dbReference type="PROSITE-ProRule" id="PRU00335"/>
    </source>
</evidence>
<dbReference type="SUPFAM" id="SSF46689">
    <property type="entry name" value="Homeodomain-like"/>
    <property type="match status" value="1"/>
</dbReference>
<dbReference type="Proteomes" id="UP000776650">
    <property type="component" value="Unassembled WGS sequence"/>
</dbReference>
<reference evidence="4" key="1">
    <citation type="journal article" date="2021" name="PeerJ">
        <title>Extensive microbial diversity within the chicken gut microbiome revealed by metagenomics and culture.</title>
        <authorList>
            <person name="Gilroy R."/>
            <person name="Ravi A."/>
            <person name="Getino M."/>
            <person name="Pursley I."/>
            <person name="Horton D.L."/>
            <person name="Alikhan N.F."/>
            <person name="Baker D."/>
            <person name="Gharbi K."/>
            <person name="Hall N."/>
            <person name="Watson M."/>
            <person name="Adriaenssens E.M."/>
            <person name="Foster-Nyarko E."/>
            <person name="Jarju S."/>
            <person name="Secka A."/>
            <person name="Antonio M."/>
            <person name="Oren A."/>
            <person name="Chaudhuri R.R."/>
            <person name="La Ragione R."/>
            <person name="Hildebrand F."/>
            <person name="Pallen M.J."/>
        </authorList>
    </citation>
    <scope>NUCLEOTIDE SEQUENCE</scope>
    <source>
        <strain evidence="4">ChiGjej1B1-18357</strain>
    </source>
</reference>
<dbReference type="Gene3D" id="1.10.357.10">
    <property type="entry name" value="Tetracycline Repressor, domain 2"/>
    <property type="match status" value="1"/>
</dbReference>
<organism evidence="4 5">
    <name type="scientific">Dietzia timorensis</name>
    <dbReference type="NCBI Taxonomy" id="499555"/>
    <lineage>
        <taxon>Bacteria</taxon>
        <taxon>Bacillati</taxon>
        <taxon>Actinomycetota</taxon>
        <taxon>Actinomycetes</taxon>
        <taxon>Mycobacteriales</taxon>
        <taxon>Dietziaceae</taxon>
        <taxon>Dietzia</taxon>
    </lineage>
</organism>
<comment type="caution">
    <text evidence="2">Lacks conserved residue(s) required for the propagation of feature annotation.</text>
</comment>
<evidence type="ECO:0000256" key="1">
    <source>
        <dbReference type="ARBA" id="ARBA00023125"/>
    </source>
</evidence>
<name>A0A921F5G7_9ACTN</name>
<accession>A0A921F5G7</accession>
<comment type="caution">
    <text evidence="4">The sequence shown here is derived from an EMBL/GenBank/DDBJ whole genome shotgun (WGS) entry which is preliminary data.</text>
</comment>
<dbReference type="AlphaFoldDB" id="A0A921F5G7"/>
<dbReference type="GO" id="GO:0003677">
    <property type="term" value="F:DNA binding"/>
    <property type="evidence" value="ECO:0007669"/>
    <property type="project" value="UniProtKB-UniRule"/>
</dbReference>
<gene>
    <name evidence="4" type="ORF">K8V11_13225</name>
</gene>
<proteinExistence type="predicted"/>
<feature type="non-terminal residue" evidence="4">
    <location>
        <position position="51"/>
    </location>
</feature>
<keyword evidence="1 2" id="KW-0238">DNA-binding</keyword>
<evidence type="ECO:0000313" key="5">
    <source>
        <dbReference type="Proteomes" id="UP000776650"/>
    </source>
</evidence>
<evidence type="ECO:0000259" key="3">
    <source>
        <dbReference type="PROSITE" id="PS50977"/>
    </source>
</evidence>
<dbReference type="RefSeq" id="WP_303915187.1">
    <property type="nucleotide sequence ID" value="NZ_DYXM01000253.1"/>
</dbReference>
<protein>
    <submittedName>
        <fullName evidence="4">TetR family transcriptional regulator</fullName>
    </submittedName>
</protein>
<dbReference type="Pfam" id="PF00440">
    <property type="entry name" value="TetR_N"/>
    <property type="match status" value="1"/>
</dbReference>
<reference evidence="4" key="2">
    <citation type="submission" date="2021-09" db="EMBL/GenBank/DDBJ databases">
        <authorList>
            <person name="Gilroy R."/>
        </authorList>
    </citation>
    <scope>NUCLEOTIDE SEQUENCE</scope>
    <source>
        <strain evidence="4">ChiGjej1B1-18357</strain>
    </source>
</reference>